<dbReference type="CDD" id="cd04301">
    <property type="entry name" value="NAT_SF"/>
    <property type="match status" value="1"/>
</dbReference>
<keyword evidence="15" id="KW-1185">Reference proteome</keyword>
<dbReference type="Proteomes" id="UP000248961">
    <property type="component" value="Unassembled WGS sequence"/>
</dbReference>
<dbReference type="GeneID" id="37204705"/>
<evidence type="ECO:0000256" key="7">
    <source>
        <dbReference type="ARBA" id="ARBA00022679"/>
    </source>
</evidence>
<dbReference type="OrthoDB" id="424551at2759"/>
<evidence type="ECO:0000256" key="11">
    <source>
        <dbReference type="ARBA" id="ARBA00049524"/>
    </source>
</evidence>
<dbReference type="GO" id="GO:0010485">
    <property type="term" value="F:histone H4 acetyltransferase activity"/>
    <property type="evidence" value="ECO:0007669"/>
    <property type="project" value="InterPro"/>
</dbReference>
<comment type="catalytic activity">
    <reaction evidence="10">
        <text>N-terminal L-seryl-[histone H2A] + acetyl-CoA = N-terminal N(alpha)-acetyl-L-seryl-[histone H2A] + CoA + H(+)</text>
        <dbReference type="Rhea" id="RHEA:50600"/>
        <dbReference type="Rhea" id="RHEA-COMP:12742"/>
        <dbReference type="Rhea" id="RHEA-COMP:12744"/>
        <dbReference type="ChEBI" id="CHEBI:15378"/>
        <dbReference type="ChEBI" id="CHEBI:57287"/>
        <dbReference type="ChEBI" id="CHEBI:57288"/>
        <dbReference type="ChEBI" id="CHEBI:64738"/>
        <dbReference type="ChEBI" id="CHEBI:83690"/>
        <dbReference type="EC" id="2.3.1.257"/>
    </reaction>
</comment>
<evidence type="ECO:0000256" key="12">
    <source>
        <dbReference type="SAM" id="MobiDB-lite"/>
    </source>
</evidence>
<evidence type="ECO:0000313" key="15">
    <source>
        <dbReference type="Proteomes" id="UP000248961"/>
    </source>
</evidence>
<dbReference type="PROSITE" id="PS51186">
    <property type="entry name" value="GNAT"/>
    <property type="match status" value="1"/>
</dbReference>
<keyword evidence="6" id="KW-0963">Cytoplasm</keyword>
<reference evidence="14 15" key="1">
    <citation type="submission" date="2018-02" db="EMBL/GenBank/DDBJ databases">
        <title>The genomes of Aspergillus section Nigri reveals drivers in fungal speciation.</title>
        <authorList>
            <consortium name="DOE Joint Genome Institute"/>
            <person name="Vesth T.C."/>
            <person name="Nybo J."/>
            <person name="Theobald S."/>
            <person name="Brandl J."/>
            <person name="Frisvad J.C."/>
            <person name="Nielsen K.F."/>
            <person name="Lyhne E.K."/>
            <person name="Kogle M.E."/>
            <person name="Kuo A."/>
            <person name="Riley R."/>
            <person name="Clum A."/>
            <person name="Nolan M."/>
            <person name="Lipzen A."/>
            <person name="Salamov A."/>
            <person name="Henrissat B."/>
            <person name="Wiebenga A."/>
            <person name="De vries R.P."/>
            <person name="Grigoriev I.V."/>
            <person name="Mortensen U.H."/>
            <person name="Andersen M.R."/>
            <person name="Baker S.E."/>
        </authorList>
    </citation>
    <scope>NUCLEOTIDE SEQUENCE [LARGE SCALE GENOMIC DNA]</scope>
    <source>
        <strain evidence="14 15">CBS 101889</strain>
    </source>
</reference>
<dbReference type="InterPro" id="IPR039949">
    <property type="entry name" value="NAA40"/>
</dbReference>
<proteinExistence type="inferred from homology"/>
<organism evidence="14 15">
    <name type="scientific">Aspergillus homomorphus (strain CBS 101889)</name>
    <dbReference type="NCBI Taxonomy" id="1450537"/>
    <lineage>
        <taxon>Eukaryota</taxon>
        <taxon>Fungi</taxon>
        <taxon>Dikarya</taxon>
        <taxon>Ascomycota</taxon>
        <taxon>Pezizomycotina</taxon>
        <taxon>Eurotiomycetes</taxon>
        <taxon>Eurotiomycetidae</taxon>
        <taxon>Eurotiales</taxon>
        <taxon>Aspergillaceae</taxon>
        <taxon>Aspergillus</taxon>
        <taxon>Aspergillus subgen. Circumdati</taxon>
    </lineage>
</organism>
<dbReference type="PANTHER" id="PTHR20531">
    <property type="entry name" value="N-ALPHA-ACETYLTRANSFERASE 40"/>
    <property type="match status" value="1"/>
</dbReference>
<dbReference type="AlphaFoldDB" id="A0A395I6X7"/>
<evidence type="ECO:0000256" key="2">
    <source>
        <dbReference type="ARBA" id="ARBA00004496"/>
    </source>
</evidence>
<protein>
    <recommendedName>
        <fullName evidence="5">N-alpha-acetyltransferase 40</fullName>
        <ecNumber evidence="4">2.3.1.257</ecNumber>
    </recommendedName>
</protein>
<dbReference type="STRING" id="1450537.A0A395I6X7"/>
<comment type="catalytic activity">
    <reaction evidence="11">
        <text>N-terminal L-seryl-[histone H4] + acetyl-CoA = N-terminal N(alpha)-acetyl-L-seryl-[histone H4] + CoA + H(+)</text>
        <dbReference type="Rhea" id="RHEA:50596"/>
        <dbReference type="Rhea" id="RHEA-COMP:12740"/>
        <dbReference type="Rhea" id="RHEA-COMP:12743"/>
        <dbReference type="ChEBI" id="CHEBI:15378"/>
        <dbReference type="ChEBI" id="CHEBI:57287"/>
        <dbReference type="ChEBI" id="CHEBI:57288"/>
        <dbReference type="ChEBI" id="CHEBI:64738"/>
        <dbReference type="ChEBI" id="CHEBI:83690"/>
        <dbReference type="EC" id="2.3.1.257"/>
    </reaction>
</comment>
<dbReference type="VEuPathDB" id="FungiDB:BO97DRAFT_475536"/>
<dbReference type="Pfam" id="PF00583">
    <property type="entry name" value="Acetyltransf_1"/>
    <property type="match status" value="1"/>
</dbReference>
<feature type="region of interest" description="Disordered" evidence="12">
    <location>
        <begin position="1"/>
        <end position="62"/>
    </location>
</feature>
<keyword evidence="7 14" id="KW-0808">Transferase</keyword>
<evidence type="ECO:0000256" key="5">
    <source>
        <dbReference type="ARBA" id="ARBA00015043"/>
    </source>
</evidence>
<feature type="compositionally biased region" description="Basic residues" evidence="12">
    <location>
        <begin position="10"/>
        <end position="22"/>
    </location>
</feature>
<dbReference type="RefSeq" id="XP_025555094.1">
    <property type="nucleotide sequence ID" value="XM_025700416.1"/>
</dbReference>
<gene>
    <name evidence="14" type="ORF">BO97DRAFT_475536</name>
</gene>
<feature type="domain" description="N-acetyltransferase" evidence="13">
    <location>
        <begin position="106"/>
        <end position="276"/>
    </location>
</feature>
<keyword evidence="8" id="KW-0539">Nucleus</keyword>
<sequence>MPTTSNRITKPLKRGGVRRASRNKPNQQPSPTLQTKLQALSPQQKAKPRPRPPQEQPLIERTNNLPLDEFINLYVAQEDLSITAKAQLEPQQEKQEQKQTYALDLYTAASLPARVFEQCFALIEETSATAYRASSIGWSPPKKRSEMRLPDMKYLVLRRASSGGEGGADSGPEADAEADVLGFLSFMVTYEDGFEVVYCYEVHLAAAMQRQGLGAQLMRVFLRIGERVGMQKAMLTVFRANGAAIRFYERLGFRVDESSPRPRRLRNGTVKDPDYRILSRVYDQ</sequence>
<comment type="similarity">
    <text evidence="3">Belongs to the acetyltransferase family. NAA40 subfamily.</text>
</comment>
<evidence type="ECO:0000256" key="10">
    <source>
        <dbReference type="ARBA" id="ARBA00047821"/>
    </source>
</evidence>
<dbReference type="GO" id="GO:0043998">
    <property type="term" value="F:histone H2A acetyltransferase activity"/>
    <property type="evidence" value="ECO:0007669"/>
    <property type="project" value="InterPro"/>
</dbReference>
<evidence type="ECO:0000256" key="6">
    <source>
        <dbReference type="ARBA" id="ARBA00022490"/>
    </source>
</evidence>
<name>A0A395I6X7_ASPHC</name>
<comment type="subcellular location">
    <subcellularLocation>
        <location evidence="2">Cytoplasm</location>
    </subcellularLocation>
    <subcellularLocation>
        <location evidence="1">Nucleus</location>
    </subcellularLocation>
</comment>
<dbReference type="SUPFAM" id="SSF55729">
    <property type="entry name" value="Acyl-CoA N-acyltransferases (Nat)"/>
    <property type="match status" value="1"/>
</dbReference>
<evidence type="ECO:0000256" key="1">
    <source>
        <dbReference type="ARBA" id="ARBA00004123"/>
    </source>
</evidence>
<dbReference type="Gene3D" id="3.40.630.30">
    <property type="match status" value="1"/>
</dbReference>
<feature type="compositionally biased region" description="Polar residues" evidence="12">
    <location>
        <begin position="23"/>
        <end position="41"/>
    </location>
</feature>
<evidence type="ECO:0000256" key="8">
    <source>
        <dbReference type="ARBA" id="ARBA00023242"/>
    </source>
</evidence>
<evidence type="ECO:0000313" key="14">
    <source>
        <dbReference type="EMBL" id="RAL15940.1"/>
    </source>
</evidence>
<dbReference type="GO" id="GO:0005737">
    <property type="term" value="C:cytoplasm"/>
    <property type="evidence" value="ECO:0007669"/>
    <property type="project" value="UniProtKB-SubCell"/>
</dbReference>
<evidence type="ECO:0000256" key="9">
    <source>
        <dbReference type="ARBA" id="ARBA00023315"/>
    </source>
</evidence>
<evidence type="ECO:0000256" key="4">
    <source>
        <dbReference type="ARBA" id="ARBA00012950"/>
    </source>
</evidence>
<dbReference type="InterPro" id="IPR000182">
    <property type="entry name" value="GNAT_dom"/>
</dbReference>
<evidence type="ECO:0000259" key="13">
    <source>
        <dbReference type="PROSITE" id="PS51186"/>
    </source>
</evidence>
<dbReference type="EC" id="2.3.1.257" evidence="4"/>
<dbReference type="GO" id="GO:0005634">
    <property type="term" value="C:nucleus"/>
    <property type="evidence" value="ECO:0007669"/>
    <property type="project" value="UniProtKB-SubCell"/>
</dbReference>
<evidence type="ECO:0000256" key="3">
    <source>
        <dbReference type="ARBA" id="ARBA00008870"/>
    </source>
</evidence>
<dbReference type="InterPro" id="IPR016181">
    <property type="entry name" value="Acyl_CoA_acyltransferase"/>
</dbReference>
<dbReference type="GO" id="GO:1990189">
    <property type="term" value="F:protein N-terminal-serine acetyltransferase activity"/>
    <property type="evidence" value="ECO:0007669"/>
    <property type="project" value="UniProtKB-EC"/>
</dbReference>
<dbReference type="PANTHER" id="PTHR20531:SF1">
    <property type="entry name" value="N-ALPHA-ACETYLTRANSFERASE 40"/>
    <property type="match status" value="1"/>
</dbReference>
<accession>A0A395I6X7</accession>
<keyword evidence="9 14" id="KW-0012">Acyltransferase</keyword>
<dbReference type="EMBL" id="KZ824270">
    <property type="protein sequence ID" value="RAL15940.1"/>
    <property type="molecule type" value="Genomic_DNA"/>
</dbReference>